<dbReference type="AlphaFoldDB" id="A0A480AR74"/>
<dbReference type="Pfam" id="PF10719">
    <property type="entry name" value="ComFB"/>
    <property type="match status" value="1"/>
</dbReference>
<proteinExistence type="predicted"/>
<dbReference type="RefSeq" id="WP_137733164.1">
    <property type="nucleotide sequence ID" value="NZ_BJCL01000005.1"/>
</dbReference>
<dbReference type="EMBL" id="BJCL01000005">
    <property type="protein sequence ID" value="GCL63436.1"/>
    <property type="molecule type" value="Genomic_DNA"/>
</dbReference>
<evidence type="ECO:0000313" key="2">
    <source>
        <dbReference type="Proteomes" id="UP000301751"/>
    </source>
</evidence>
<organism evidence="1 2">
    <name type="scientific">Pseudaquabacterium pictum</name>
    <dbReference type="NCBI Taxonomy" id="2315236"/>
    <lineage>
        <taxon>Bacteria</taxon>
        <taxon>Pseudomonadati</taxon>
        <taxon>Pseudomonadota</taxon>
        <taxon>Betaproteobacteria</taxon>
        <taxon>Burkholderiales</taxon>
        <taxon>Sphaerotilaceae</taxon>
        <taxon>Pseudaquabacterium</taxon>
    </lineage>
</organism>
<name>A0A480AR74_9BURK</name>
<gene>
    <name evidence="1" type="ORF">AQPW35_25170</name>
</gene>
<protein>
    <recommendedName>
        <fullName evidence="3">Late competence development protein ComFB</fullName>
    </recommendedName>
</protein>
<sequence>MDFSSVHNTHEKTIFEAVTAAAPRYPGIADDPGLLADVACVALNRMPPHYIRHTADLAFFTTEKERQATLRNVAESVDFAFGYVQARHVMAARR</sequence>
<evidence type="ECO:0008006" key="3">
    <source>
        <dbReference type="Google" id="ProtNLM"/>
    </source>
</evidence>
<keyword evidence="2" id="KW-1185">Reference proteome</keyword>
<dbReference type="InterPro" id="IPR019657">
    <property type="entry name" value="ComFB"/>
</dbReference>
<reference evidence="2" key="1">
    <citation type="submission" date="2019-03" db="EMBL/GenBank/DDBJ databases">
        <title>Aquabacterium pictum sp.nov., the first bacteriochlorophyll a-containing freshwater bacterium in the genus Aquabacterium of the class Betaproteobacteria.</title>
        <authorList>
            <person name="Hirose S."/>
            <person name="Tank M."/>
            <person name="Hara E."/>
            <person name="Tamaki H."/>
            <person name="Takaichi S."/>
            <person name="Haruta S."/>
            <person name="Hanada S."/>
        </authorList>
    </citation>
    <scope>NUCLEOTIDE SEQUENCE [LARGE SCALE GENOMIC DNA]</scope>
    <source>
        <strain evidence="2">W35</strain>
    </source>
</reference>
<comment type="caution">
    <text evidence="1">The sequence shown here is derived from an EMBL/GenBank/DDBJ whole genome shotgun (WGS) entry which is preliminary data.</text>
</comment>
<accession>A0A480AR74</accession>
<dbReference type="Proteomes" id="UP000301751">
    <property type="component" value="Unassembled WGS sequence"/>
</dbReference>
<evidence type="ECO:0000313" key="1">
    <source>
        <dbReference type="EMBL" id="GCL63436.1"/>
    </source>
</evidence>
<dbReference type="OrthoDB" id="5895647at2"/>